<feature type="compositionally biased region" description="Acidic residues" evidence="1">
    <location>
        <begin position="313"/>
        <end position="323"/>
    </location>
</feature>
<dbReference type="GeneID" id="117576442"/>
<proteinExistence type="predicted"/>
<feature type="compositionally biased region" description="Basic and acidic residues" evidence="1">
    <location>
        <begin position="324"/>
        <end position="333"/>
    </location>
</feature>
<evidence type="ECO:0000313" key="2">
    <source>
        <dbReference type="Proteomes" id="UP000515160"/>
    </source>
</evidence>
<name>A0A6P8XKJ9_DROAB</name>
<keyword evidence="2" id="KW-1185">Reference proteome</keyword>
<feature type="region of interest" description="Disordered" evidence="1">
    <location>
        <begin position="147"/>
        <end position="171"/>
    </location>
</feature>
<feature type="region of interest" description="Disordered" evidence="1">
    <location>
        <begin position="208"/>
        <end position="356"/>
    </location>
</feature>
<sequence>MLNKLEFNNLVISNKKVIHKARAQSIAKVVQKLRKLKDALEKQPDSDVHKERLRKNVEYMAQLKSLKVVDIMRALLLKDSKQLKAVLTNGRATPEEVAIAMLGLNKMMLTLVDKFQKSLSLSTDANAKWREEILETSKRRIKLERTEEKRRKRKELKELKSQSRKRQEWLEQNKPVEAMDAEMDSKKDLITTVAGNVKVEKIMELAKTPSDKKEKLPKAKSKEVKQKTIENKQKTREKSIKKVERTPTVVETVSKPQTVKESKRNEEVKVAKADQPNKKRKKEEKERPTHVEDPFFITESGKPYLSTAVVLSDENETEDEDKEEQLSRREYKKPLNKWSENSAPRDNNRHPSWLAKEKLKPIITGFKGKKTTFDDDGGTKQTIPAVLPVAAATPESAEAGMHPSWIAKQKLKPKIAAFTGTKIKFDD</sequence>
<organism evidence="2 3">
    <name type="scientific">Drosophila albomicans</name>
    <name type="common">Fruit fly</name>
    <dbReference type="NCBI Taxonomy" id="7291"/>
    <lineage>
        <taxon>Eukaryota</taxon>
        <taxon>Metazoa</taxon>
        <taxon>Ecdysozoa</taxon>
        <taxon>Arthropoda</taxon>
        <taxon>Hexapoda</taxon>
        <taxon>Insecta</taxon>
        <taxon>Pterygota</taxon>
        <taxon>Neoptera</taxon>
        <taxon>Endopterygota</taxon>
        <taxon>Diptera</taxon>
        <taxon>Brachycera</taxon>
        <taxon>Muscomorpha</taxon>
        <taxon>Ephydroidea</taxon>
        <taxon>Drosophilidae</taxon>
        <taxon>Drosophila</taxon>
    </lineage>
</organism>
<gene>
    <name evidence="3" type="primary">LOC117576442</name>
</gene>
<feature type="compositionally biased region" description="Basic and acidic residues" evidence="1">
    <location>
        <begin position="208"/>
        <end position="245"/>
    </location>
</feature>
<dbReference type="GO" id="GO:0005634">
    <property type="term" value="C:nucleus"/>
    <property type="evidence" value="ECO:0007669"/>
    <property type="project" value="TreeGrafter"/>
</dbReference>
<dbReference type="GO" id="GO:0030686">
    <property type="term" value="C:90S preribosome"/>
    <property type="evidence" value="ECO:0007669"/>
    <property type="project" value="TreeGrafter"/>
</dbReference>
<dbReference type="RefSeq" id="XP_034117096.1">
    <property type="nucleotide sequence ID" value="XM_034261205.2"/>
</dbReference>
<evidence type="ECO:0000256" key="1">
    <source>
        <dbReference type="SAM" id="MobiDB-lite"/>
    </source>
</evidence>
<dbReference type="PANTHER" id="PTHR23325">
    <property type="entry name" value="SERUM RESPONSE FACTOR-BINDING"/>
    <property type="match status" value="1"/>
</dbReference>
<dbReference type="PANTHER" id="PTHR23325:SF1">
    <property type="entry name" value="SERUM RESPONSE FACTOR-BINDING PROTEIN 1"/>
    <property type="match status" value="1"/>
</dbReference>
<dbReference type="CTD" id="41139"/>
<dbReference type="AlphaFoldDB" id="A0A6P8XKJ9"/>
<feature type="compositionally biased region" description="Basic and acidic residues" evidence="1">
    <location>
        <begin position="258"/>
        <end position="293"/>
    </location>
</feature>
<protein>
    <submittedName>
        <fullName evidence="3">Uncharacterized protein LOC117576442</fullName>
    </submittedName>
</protein>
<reference evidence="3" key="1">
    <citation type="submission" date="2025-08" db="UniProtKB">
        <authorList>
            <consortium name="RefSeq"/>
        </authorList>
    </citation>
    <scope>IDENTIFICATION</scope>
    <source>
        <strain evidence="3">15112-1751.03</strain>
        <tissue evidence="3">Whole Adult</tissue>
    </source>
</reference>
<dbReference type="OrthoDB" id="3364872at2759"/>
<accession>A0A6P8XKJ9</accession>
<dbReference type="GO" id="GO:0030490">
    <property type="term" value="P:maturation of SSU-rRNA"/>
    <property type="evidence" value="ECO:0007669"/>
    <property type="project" value="TreeGrafter"/>
</dbReference>
<dbReference type="InterPro" id="IPR037393">
    <property type="entry name" value="Bud22/SRFB1"/>
</dbReference>
<dbReference type="Proteomes" id="UP000515160">
    <property type="component" value="Chromosome 2R"/>
</dbReference>
<evidence type="ECO:0000313" key="3">
    <source>
        <dbReference type="RefSeq" id="XP_034117096.1"/>
    </source>
</evidence>